<name>A0A7W4PMG2_9PROT</name>
<dbReference type="Proteomes" id="UP000578030">
    <property type="component" value="Unassembled WGS sequence"/>
</dbReference>
<gene>
    <name evidence="1" type="ORF">HLH28_08480</name>
</gene>
<evidence type="ECO:0000313" key="1">
    <source>
        <dbReference type="EMBL" id="MBB2201609.1"/>
    </source>
</evidence>
<dbReference type="RefSeq" id="WP_182957414.1">
    <property type="nucleotide sequence ID" value="NZ_JABEQM010000005.1"/>
</dbReference>
<sequence length="45" mass="4694">MVSQPAVGQFVPYLFLTLPKSQRRIGRAGVAPNGEAGIDIVAATP</sequence>
<keyword evidence="2" id="KW-1185">Reference proteome</keyword>
<proteinExistence type="predicted"/>
<accession>A0A7W4PMG2</accession>
<protein>
    <submittedName>
        <fullName evidence="1">Uncharacterized protein</fullName>
    </submittedName>
</protein>
<reference evidence="1 2" key="1">
    <citation type="submission" date="2020-04" db="EMBL/GenBank/DDBJ databases">
        <title>Description of novel Gluconacetobacter.</title>
        <authorList>
            <person name="Sombolestani A."/>
        </authorList>
    </citation>
    <scope>NUCLEOTIDE SEQUENCE [LARGE SCALE GENOMIC DNA]</scope>
    <source>
        <strain evidence="1 2">LMG 27802</strain>
    </source>
</reference>
<comment type="caution">
    <text evidence="1">The sequence shown here is derived from an EMBL/GenBank/DDBJ whole genome shotgun (WGS) entry which is preliminary data.</text>
</comment>
<evidence type="ECO:0000313" key="2">
    <source>
        <dbReference type="Proteomes" id="UP000578030"/>
    </source>
</evidence>
<dbReference type="EMBL" id="JABEQM010000005">
    <property type="protein sequence ID" value="MBB2201609.1"/>
    <property type="molecule type" value="Genomic_DNA"/>
</dbReference>
<organism evidence="1 2">
    <name type="scientific">Gluconacetobacter tumulisoli</name>
    <dbReference type="NCBI Taxonomy" id="1286189"/>
    <lineage>
        <taxon>Bacteria</taxon>
        <taxon>Pseudomonadati</taxon>
        <taxon>Pseudomonadota</taxon>
        <taxon>Alphaproteobacteria</taxon>
        <taxon>Acetobacterales</taxon>
        <taxon>Acetobacteraceae</taxon>
        <taxon>Gluconacetobacter</taxon>
    </lineage>
</organism>
<dbReference type="AlphaFoldDB" id="A0A7W4PMG2"/>